<evidence type="ECO:0000256" key="8">
    <source>
        <dbReference type="ARBA" id="ARBA00022741"/>
    </source>
</evidence>
<keyword evidence="17" id="KW-0378">Hydrolase</keyword>
<evidence type="ECO:0000256" key="10">
    <source>
        <dbReference type="ARBA" id="ARBA00022842"/>
    </source>
</evidence>
<feature type="transmembrane region" description="Helical" evidence="15">
    <location>
        <begin position="691"/>
        <end position="712"/>
    </location>
</feature>
<comment type="subcellular location">
    <subcellularLocation>
        <location evidence="1">Cell membrane</location>
        <topology evidence="1">Multi-pass membrane protein</topology>
    </subcellularLocation>
</comment>
<keyword evidence="12 15" id="KW-1133">Transmembrane helix</keyword>
<dbReference type="Pfam" id="PF00689">
    <property type="entry name" value="Cation_ATPase_C"/>
    <property type="match status" value="1"/>
</dbReference>
<evidence type="ECO:0000256" key="3">
    <source>
        <dbReference type="ARBA" id="ARBA00012790"/>
    </source>
</evidence>
<dbReference type="EMBL" id="CAACYI010000001">
    <property type="protein sequence ID" value="VFB17000.1"/>
    <property type="molecule type" value="Genomic_DNA"/>
</dbReference>
<dbReference type="NCBIfam" id="TIGR01116">
    <property type="entry name" value="ATPase-IIA1_Ca"/>
    <property type="match status" value="1"/>
</dbReference>
<dbReference type="Gene3D" id="2.70.150.10">
    <property type="entry name" value="Calcium-transporting ATPase, cytoplasmic transduction domain A"/>
    <property type="match status" value="1"/>
</dbReference>
<dbReference type="SUPFAM" id="SSF81660">
    <property type="entry name" value="Metal cation-transporting ATPase, ATP-binding domain N"/>
    <property type="match status" value="1"/>
</dbReference>
<sequence length="902" mass="98721">MQWYNLDEKEVLEKLKSNLDQGLSQAESQDRLEKYGRNELKEGKKKSFGKKLAEQFLDPMIIILVIASILSALMGEWVDSIIIIAIVIVNAILSLSQEGKAEQAIEALQKLSSPKAKVLRDGKKIDLDSPLLVPGDLVLLETGDIIPADLRLVESVNLKIDESSLTGESVAVEKHAQDKLDGEVSLGDRTNMAYSSSIVTYGRGKGLVVATGEDTEIGKIASSLSQYQEEQTPLQKKLAGLSKTLGILVVGVCVLVFIVGILYKLELIENLLTSVSLAVAAIPEGLPAIVTIVLSLGMGRMAKKNAIVKKLLAVETLGTTTVICSDKTGTLTQNEMTVKKAYAAGEIFDVTGTGYDPKGQILLDQEEVQDLEESPLERLLHVAVLTNDASLEDHPEGFKMLGDPTEGSLLSFAGKADIRQEDLEENYPRRAEIPFDSSRKMMTTFHQVGDQAYSYTKGAPDMVLERCSQVLTRKGIIDLTDQARKDILDVNSSFAQEALRVLSFAFKKVDTIPDQPKIEETEKDMVFVGLVGMIDPAREEVKDAIHQCKTAGIIPIMITGDYLETAVAIAKELKIADSIDQAMTGREMDQLSTEELKKALESKRVFARVSPENKVQIVKALKELGHITAMTGDGVNDAPAIKSADIGIAMGITGTDVAKSTAEVILTDDNFATIVHAVEEGRIIYANIKKFVSFLLSCNIGEVLVILIAILLNMPVPLLPIQLLWLNLLTDSFPALALGMEKGEDDTMYEKPRDPKEPILDKEISITVAVQSIAITIATLGAYVIGLNRYGNTGLGLDTARTMAFSTLILAELLRSYSSRSINFTLFHIGVFSNPSLVKATAFSFFLMVLVMYVPFLEDLFHLVDIGLNDWLIVLIGAFIPLVLGEVQKMIRFRKIQEKFEK</sequence>
<evidence type="ECO:0000256" key="1">
    <source>
        <dbReference type="ARBA" id="ARBA00004651"/>
    </source>
</evidence>
<dbReference type="InterPro" id="IPR023298">
    <property type="entry name" value="ATPase_P-typ_TM_dom_sf"/>
</dbReference>
<name>A0A8H2MG44_9FIRM</name>
<dbReference type="PROSITE" id="PS00154">
    <property type="entry name" value="ATPASE_E1_E2"/>
    <property type="match status" value="1"/>
</dbReference>
<proteinExistence type="inferred from homology"/>
<dbReference type="GO" id="GO:0140352">
    <property type="term" value="P:export from cell"/>
    <property type="evidence" value="ECO:0007669"/>
    <property type="project" value="UniProtKB-ARBA"/>
</dbReference>
<reference evidence="17 18" key="1">
    <citation type="submission" date="2019-02" db="EMBL/GenBank/DDBJ databases">
        <authorList>
            <consortium name="Pathogen Informatics"/>
        </authorList>
    </citation>
    <scope>NUCLEOTIDE SEQUENCE [LARGE SCALE GENOMIC DNA]</scope>
    <source>
        <strain evidence="17 18">3012STDY7089603</strain>
    </source>
</reference>
<dbReference type="InterPro" id="IPR004014">
    <property type="entry name" value="ATPase_P-typ_cation-transptr_N"/>
</dbReference>
<dbReference type="InterPro" id="IPR044492">
    <property type="entry name" value="P_typ_ATPase_HD_dom"/>
</dbReference>
<evidence type="ECO:0000256" key="13">
    <source>
        <dbReference type="ARBA" id="ARBA00023136"/>
    </source>
</evidence>
<dbReference type="CDD" id="cd02089">
    <property type="entry name" value="P-type_ATPase_Ca_prok"/>
    <property type="match status" value="1"/>
</dbReference>
<keyword evidence="8" id="KW-0547">Nucleotide-binding</keyword>
<dbReference type="SFLD" id="SFLDF00027">
    <property type="entry name" value="p-type_atpase"/>
    <property type="match status" value="1"/>
</dbReference>
<dbReference type="InterPro" id="IPR023214">
    <property type="entry name" value="HAD_sf"/>
</dbReference>
<dbReference type="Pfam" id="PF00122">
    <property type="entry name" value="E1-E2_ATPase"/>
    <property type="match status" value="1"/>
</dbReference>
<feature type="domain" description="Cation-transporting P-type ATPase N-terminal" evidence="16">
    <location>
        <begin position="2"/>
        <end position="76"/>
    </location>
</feature>
<keyword evidence="7" id="KW-0479">Metal-binding</keyword>
<dbReference type="AlphaFoldDB" id="A0A8H2MG44"/>
<dbReference type="InterPro" id="IPR059000">
    <property type="entry name" value="ATPase_P-type_domA"/>
</dbReference>
<keyword evidence="5" id="KW-0406">Ion transport</keyword>
<dbReference type="PRINTS" id="PR00120">
    <property type="entry name" value="HATPASE"/>
</dbReference>
<evidence type="ECO:0000256" key="6">
    <source>
        <dbReference type="ARBA" id="ARBA00022692"/>
    </source>
</evidence>
<evidence type="ECO:0000256" key="5">
    <source>
        <dbReference type="ARBA" id="ARBA00022568"/>
    </source>
</evidence>
<gene>
    <name evidence="17" type="primary">yloB</name>
    <name evidence="17" type="ORF">NCTC13150_01576</name>
</gene>
<keyword evidence="10" id="KW-0460">Magnesium</keyword>
<evidence type="ECO:0000259" key="16">
    <source>
        <dbReference type="SMART" id="SM00831"/>
    </source>
</evidence>
<dbReference type="SUPFAM" id="SSF81653">
    <property type="entry name" value="Calcium ATPase, transduction domain A"/>
    <property type="match status" value="1"/>
</dbReference>
<dbReference type="Pfam" id="PF13246">
    <property type="entry name" value="Cation_ATPase"/>
    <property type="match status" value="1"/>
</dbReference>
<dbReference type="InterPro" id="IPR018303">
    <property type="entry name" value="ATPase_P-typ_P_site"/>
</dbReference>
<dbReference type="PANTHER" id="PTHR42861">
    <property type="entry name" value="CALCIUM-TRANSPORTING ATPASE"/>
    <property type="match status" value="1"/>
</dbReference>
<comment type="similarity">
    <text evidence="2">Belongs to the cation transport ATPase (P-type) (TC 3.A.3) family. Type IIA subfamily.</text>
</comment>
<dbReference type="Proteomes" id="UP000377798">
    <property type="component" value="Unassembled WGS sequence"/>
</dbReference>
<dbReference type="SMART" id="SM00831">
    <property type="entry name" value="Cation_ATPase_N"/>
    <property type="match status" value="1"/>
</dbReference>
<dbReference type="FunFam" id="2.70.150.10:FF:000016">
    <property type="entry name" value="Calcium-transporting P-type ATPase putative"/>
    <property type="match status" value="1"/>
</dbReference>
<dbReference type="EC" id="7.2.2.10" evidence="3"/>
<feature type="transmembrane region" description="Helical" evidence="15">
    <location>
        <begin position="80"/>
        <end position="96"/>
    </location>
</feature>
<dbReference type="InterPro" id="IPR036412">
    <property type="entry name" value="HAD-like_sf"/>
</dbReference>
<dbReference type="InterPro" id="IPR008250">
    <property type="entry name" value="ATPase_P-typ_transduc_dom_A_sf"/>
</dbReference>
<keyword evidence="18" id="KW-1185">Reference proteome</keyword>
<evidence type="ECO:0000256" key="9">
    <source>
        <dbReference type="ARBA" id="ARBA00022840"/>
    </source>
</evidence>
<keyword evidence="13 15" id="KW-0472">Membrane</keyword>
<evidence type="ECO:0000256" key="15">
    <source>
        <dbReference type="SAM" id="Phobius"/>
    </source>
</evidence>
<keyword evidence="5" id="KW-0106">Calcium</keyword>
<comment type="catalytic activity">
    <reaction evidence="14">
        <text>Ca(2+)(in) + ATP + H2O = Ca(2+)(out) + ADP + phosphate + H(+)</text>
        <dbReference type="Rhea" id="RHEA:18105"/>
        <dbReference type="ChEBI" id="CHEBI:15377"/>
        <dbReference type="ChEBI" id="CHEBI:15378"/>
        <dbReference type="ChEBI" id="CHEBI:29108"/>
        <dbReference type="ChEBI" id="CHEBI:30616"/>
        <dbReference type="ChEBI" id="CHEBI:43474"/>
        <dbReference type="ChEBI" id="CHEBI:456216"/>
        <dbReference type="EC" id="7.2.2.10"/>
    </reaction>
</comment>
<dbReference type="SUPFAM" id="SSF56784">
    <property type="entry name" value="HAD-like"/>
    <property type="match status" value="1"/>
</dbReference>
<dbReference type="SFLD" id="SFLDS00003">
    <property type="entry name" value="Haloacid_Dehalogenase"/>
    <property type="match status" value="1"/>
</dbReference>
<keyword evidence="4" id="KW-1003">Cell membrane</keyword>
<dbReference type="InterPro" id="IPR005782">
    <property type="entry name" value="P-type_ATPase_IIA"/>
</dbReference>
<dbReference type="FunFam" id="3.40.50.1000:FF:000028">
    <property type="entry name" value="Calcium-transporting P-type ATPase, putative"/>
    <property type="match status" value="1"/>
</dbReference>
<evidence type="ECO:0000256" key="2">
    <source>
        <dbReference type="ARBA" id="ARBA00005675"/>
    </source>
</evidence>
<dbReference type="InterPro" id="IPR001757">
    <property type="entry name" value="P_typ_ATPase"/>
</dbReference>
<evidence type="ECO:0000313" key="17">
    <source>
        <dbReference type="EMBL" id="VFB17000.1"/>
    </source>
</evidence>
<dbReference type="PRINTS" id="PR00119">
    <property type="entry name" value="CATATPASE"/>
</dbReference>
<feature type="transmembrane region" description="Helical" evidence="15">
    <location>
        <begin position="245"/>
        <end position="263"/>
    </location>
</feature>
<dbReference type="GO" id="GO:0005388">
    <property type="term" value="F:P-type calcium transporter activity"/>
    <property type="evidence" value="ECO:0007669"/>
    <property type="project" value="UniProtKB-EC"/>
</dbReference>
<feature type="transmembrane region" description="Helical" evidence="15">
    <location>
        <begin position="837"/>
        <end position="856"/>
    </location>
</feature>
<evidence type="ECO:0000256" key="14">
    <source>
        <dbReference type="ARBA" id="ARBA00048694"/>
    </source>
</evidence>
<dbReference type="GO" id="GO:0046872">
    <property type="term" value="F:metal ion binding"/>
    <property type="evidence" value="ECO:0007669"/>
    <property type="project" value="UniProtKB-KW"/>
</dbReference>
<dbReference type="NCBIfam" id="TIGR01494">
    <property type="entry name" value="ATPase_P-type"/>
    <property type="match status" value="2"/>
</dbReference>
<protein>
    <recommendedName>
        <fullName evidence="3">P-type Ca(2+) transporter</fullName>
        <ecNumber evidence="3">7.2.2.10</ecNumber>
    </recommendedName>
</protein>
<evidence type="ECO:0000256" key="4">
    <source>
        <dbReference type="ARBA" id="ARBA00022475"/>
    </source>
</evidence>
<evidence type="ECO:0000313" key="18">
    <source>
        <dbReference type="Proteomes" id="UP000377798"/>
    </source>
</evidence>
<dbReference type="SFLD" id="SFLDG00002">
    <property type="entry name" value="C1.7:_P-type_atpase_like"/>
    <property type="match status" value="1"/>
</dbReference>
<keyword evidence="9" id="KW-0067">ATP-binding</keyword>
<dbReference type="InterPro" id="IPR023299">
    <property type="entry name" value="ATPase_P-typ_cyto_dom_N"/>
</dbReference>
<dbReference type="GO" id="GO:0005524">
    <property type="term" value="F:ATP binding"/>
    <property type="evidence" value="ECO:0007669"/>
    <property type="project" value="UniProtKB-KW"/>
</dbReference>
<keyword evidence="6 15" id="KW-0812">Transmembrane</keyword>
<keyword evidence="5" id="KW-0813">Transport</keyword>
<feature type="transmembrane region" description="Helical" evidence="15">
    <location>
        <begin position="275"/>
        <end position="296"/>
    </location>
</feature>
<organism evidence="17 18">
    <name type="scientific">Urinicoccus massiliensis</name>
    <dbReference type="NCBI Taxonomy" id="1723382"/>
    <lineage>
        <taxon>Bacteria</taxon>
        <taxon>Bacillati</taxon>
        <taxon>Bacillota</taxon>
        <taxon>Tissierellia</taxon>
        <taxon>Tissierellales</taxon>
        <taxon>Peptoniphilaceae</taxon>
        <taxon>Urinicoccus</taxon>
    </lineage>
</organism>
<dbReference type="GO" id="GO:0005886">
    <property type="term" value="C:plasma membrane"/>
    <property type="evidence" value="ECO:0007669"/>
    <property type="project" value="UniProtKB-SubCell"/>
</dbReference>
<dbReference type="SUPFAM" id="SSF81665">
    <property type="entry name" value="Calcium ATPase, transmembrane domain M"/>
    <property type="match status" value="1"/>
</dbReference>
<feature type="transmembrane region" description="Helical" evidence="15">
    <location>
        <begin position="56"/>
        <end position="74"/>
    </location>
</feature>
<dbReference type="RefSeq" id="WP_131749664.1">
    <property type="nucleotide sequence ID" value="NZ_CAACYI010000001.1"/>
</dbReference>
<dbReference type="Gene3D" id="3.40.50.1000">
    <property type="entry name" value="HAD superfamily/HAD-like"/>
    <property type="match status" value="1"/>
</dbReference>
<dbReference type="Gene3D" id="3.40.1110.10">
    <property type="entry name" value="Calcium-transporting ATPase, cytoplasmic domain N"/>
    <property type="match status" value="1"/>
</dbReference>
<comment type="caution">
    <text evidence="17">The sequence shown here is derived from an EMBL/GenBank/DDBJ whole genome shotgun (WGS) entry which is preliminary data.</text>
</comment>
<dbReference type="Pfam" id="PF00690">
    <property type="entry name" value="Cation_ATPase_N"/>
    <property type="match status" value="1"/>
</dbReference>
<evidence type="ECO:0000256" key="12">
    <source>
        <dbReference type="ARBA" id="ARBA00022989"/>
    </source>
</evidence>
<dbReference type="GO" id="GO:0016887">
    <property type="term" value="F:ATP hydrolysis activity"/>
    <property type="evidence" value="ECO:0007669"/>
    <property type="project" value="InterPro"/>
</dbReference>
<dbReference type="FunFam" id="3.40.50.1000:FF:000001">
    <property type="entry name" value="Phospholipid-transporting ATPase IC"/>
    <property type="match status" value="1"/>
</dbReference>
<dbReference type="InterPro" id="IPR006068">
    <property type="entry name" value="ATPase_P-typ_cation-transptr_C"/>
</dbReference>
<evidence type="ECO:0000256" key="7">
    <source>
        <dbReference type="ARBA" id="ARBA00022723"/>
    </source>
</evidence>
<feature type="transmembrane region" description="Helical" evidence="15">
    <location>
        <begin position="764"/>
        <end position="787"/>
    </location>
</feature>
<accession>A0A8H2MG44</accession>
<dbReference type="Gene3D" id="1.20.1110.10">
    <property type="entry name" value="Calcium-transporting ATPase, transmembrane domain"/>
    <property type="match status" value="1"/>
</dbReference>
<keyword evidence="5" id="KW-0109">Calcium transport</keyword>
<keyword evidence="11" id="KW-1278">Translocase</keyword>
<feature type="transmembrane region" description="Helical" evidence="15">
    <location>
        <begin position="868"/>
        <end position="887"/>
    </location>
</feature>
<evidence type="ECO:0000256" key="11">
    <source>
        <dbReference type="ARBA" id="ARBA00022967"/>
    </source>
</evidence>